<dbReference type="EMBL" id="MN739695">
    <property type="protein sequence ID" value="QHT21538.1"/>
    <property type="molecule type" value="Genomic_DNA"/>
</dbReference>
<name>A0A6C0DYI7_9ZZZZ</name>
<accession>A0A6C0DYI7</accession>
<protein>
    <submittedName>
        <fullName evidence="1">Uncharacterized protein</fullName>
    </submittedName>
</protein>
<dbReference type="AlphaFoldDB" id="A0A6C0DYI7"/>
<proteinExistence type="predicted"/>
<sequence length="267" mass="31784">MIQNSQDQEIYKQCRNKISFRWTERDNIKSIINNNIANIIQFLEQYKIHKDTYFEIQANYYNCCLVITSLNSFDYTKLFDTFNVAYLEINNNVIKNNKFLIMIKDKIIFRQHNTFHQTDDNICERIYDIIIKFGNNYNNLILLGGEMYVFSQILTYKNLLCYSDFQSIVDDTQFNLDTNENIYFVDYDKLNLDYNKNNTCLIANTGKSGMGQNICNNIMKNNIATVIIISCNNKSFERDYNYLSKNYKIIERIKLLYVNIIVLENVY</sequence>
<evidence type="ECO:0000313" key="1">
    <source>
        <dbReference type="EMBL" id="QHT21538.1"/>
    </source>
</evidence>
<reference evidence="1" key="1">
    <citation type="journal article" date="2020" name="Nature">
        <title>Giant virus diversity and host interactions through global metagenomics.</title>
        <authorList>
            <person name="Schulz F."/>
            <person name="Roux S."/>
            <person name="Paez-Espino D."/>
            <person name="Jungbluth S."/>
            <person name="Walsh D.A."/>
            <person name="Denef V.J."/>
            <person name="McMahon K.D."/>
            <person name="Konstantinidis K.T."/>
            <person name="Eloe-Fadrosh E.A."/>
            <person name="Kyrpides N.C."/>
            <person name="Woyke T."/>
        </authorList>
    </citation>
    <scope>NUCLEOTIDE SEQUENCE</scope>
    <source>
        <strain evidence="1">GVMAG-M-3300023179-103</strain>
    </source>
</reference>
<organism evidence="1">
    <name type="scientific">viral metagenome</name>
    <dbReference type="NCBI Taxonomy" id="1070528"/>
    <lineage>
        <taxon>unclassified sequences</taxon>
        <taxon>metagenomes</taxon>
        <taxon>organismal metagenomes</taxon>
    </lineage>
</organism>